<dbReference type="OrthoDB" id="7277252at2"/>
<feature type="transmembrane region" description="Helical" evidence="1">
    <location>
        <begin position="41"/>
        <end position="61"/>
    </location>
</feature>
<evidence type="ECO:0000256" key="1">
    <source>
        <dbReference type="SAM" id="Phobius"/>
    </source>
</evidence>
<comment type="caution">
    <text evidence="2">The sequence shown here is derived from an EMBL/GenBank/DDBJ whole genome shotgun (WGS) entry which is preliminary data.</text>
</comment>
<dbReference type="Proteomes" id="UP000033411">
    <property type="component" value="Unassembled WGS sequence"/>
</dbReference>
<dbReference type="STRING" id="1293439.WH87_18065"/>
<dbReference type="AlphaFoldDB" id="A0A0F5Q2H9"/>
<keyword evidence="1" id="KW-1133">Transmembrane helix</keyword>
<accession>A0A0F5Q2H9</accession>
<name>A0A0F5Q2H9_9HYPH</name>
<reference evidence="2 3" key="1">
    <citation type="submission" date="2015-03" db="EMBL/GenBank/DDBJ databases">
        <authorList>
            <person name="Lepp D."/>
            <person name="Hassan Y.I."/>
            <person name="Li X.-Z."/>
            <person name="Zhou T."/>
        </authorList>
    </citation>
    <scope>NUCLEOTIDE SEQUENCE [LARGE SCALE GENOMIC DNA]</scope>
    <source>
        <strain evidence="2 3">E84</strain>
    </source>
</reference>
<keyword evidence="1" id="KW-0812">Transmembrane</keyword>
<keyword evidence="3" id="KW-1185">Reference proteome</keyword>
<gene>
    <name evidence="2" type="ORF">WH87_18065</name>
</gene>
<feature type="transmembrane region" description="Helical" evidence="1">
    <location>
        <begin position="73"/>
        <end position="97"/>
    </location>
</feature>
<protein>
    <submittedName>
        <fullName evidence="2">Uncharacterized protein</fullName>
    </submittedName>
</protein>
<dbReference type="EMBL" id="LANJ01000047">
    <property type="protein sequence ID" value="KKC35065.1"/>
    <property type="molecule type" value="Genomic_DNA"/>
</dbReference>
<organism evidence="2 3">
    <name type="scientific">Devosia epidermidihirudinis</name>
    <dbReference type="NCBI Taxonomy" id="1293439"/>
    <lineage>
        <taxon>Bacteria</taxon>
        <taxon>Pseudomonadati</taxon>
        <taxon>Pseudomonadota</taxon>
        <taxon>Alphaproteobacteria</taxon>
        <taxon>Hyphomicrobiales</taxon>
        <taxon>Devosiaceae</taxon>
        <taxon>Devosia</taxon>
    </lineage>
</organism>
<proteinExistence type="predicted"/>
<dbReference type="PATRIC" id="fig|1293439.3.peg.3685"/>
<evidence type="ECO:0000313" key="3">
    <source>
        <dbReference type="Proteomes" id="UP000033411"/>
    </source>
</evidence>
<evidence type="ECO:0000313" key="2">
    <source>
        <dbReference type="EMBL" id="KKC35065.1"/>
    </source>
</evidence>
<sequence length="102" mass="11095">MTPLDKRSLILLVAGFTLWSLAFVLLYVLQALGCAYDWSHHRLILIAAYLASLLPLAWLALQRSRDRGATTSLSTAALWANRAAFAAGVLVFAPVTFGSMCL</sequence>
<dbReference type="RefSeq" id="WP_046139627.1">
    <property type="nucleotide sequence ID" value="NZ_LANJ01000047.1"/>
</dbReference>
<keyword evidence="1" id="KW-0472">Membrane</keyword>